<dbReference type="Proteomes" id="UP001211065">
    <property type="component" value="Unassembled WGS sequence"/>
</dbReference>
<keyword evidence="10" id="KW-1185">Reference proteome</keyword>
<dbReference type="InterPro" id="IPR052427">
    <property type="entry name" value="Glycosyltrans_GT2/GT47"/>
</dbReference>
<feature type="transmembrane region" description="Helical" evidence="8">
    <location>
        <begin position="206"/>
        <end position="226"/>
    </location>
</feature>
<evidence type="ECO:0000256" key="1">
    <source>
        <dbReference type="ARBA" id="ARBA00004370"/>
    </source>
</evidence>
<comment type="subcellular location">
    <subcellularLocation>
        <location evidence="1">Membrane</location>
    </subcellularLocation>
</comment>
<dbReference type="GO" id="GO:0016757">
    <property type="term" value="F:glycosyltransferase activity"/>
    <property type="evidence" value="ECO:0007669"/>
    <property type="project" value="UniProtKB-KW"/>
</dbReference>
<organism evidence="9 10">
    <name type="scientific">Clydaea vesicula</name>
    <dbReference type="NCBI Taxonomy" id="447962"/>
    <lineage>
        <taxon>Eukaryota</taxon>
        <taxon>Fungi</taxon>
        <taxon>Fungi incertae sedis</taxon>
        <taxon>Chytridiomycota</taxon>
        <taxon>Chytridiomycota incertae sedis</taxon>
        <taxon>Chytridiomycetes</taxon>
        <taxon>Lobulomycetales</taxon>
        <taxon>Lobulomycetaceae</taxon>
        <taxon>Clydaea</taxon>
    </lineage>
</organism>
<keyword evidence="3" id="KW-0808">Transferase</keyword>
<keyword evidence="7" id="KW-0325">Glycoprotein</keyword>
<dbReference type="EMBL" id="JADGJW010000258">
    <property type="protein sequence ID" value="KAJ3221007.1"/>
    <property type="molecule type" value="Genomic_DNA"/>
</dbReference>
<evidence type="ECO:0000256" key="5">
    <source>
        <dbReference type="ARBA" id="ARBA00022989"/>
    </source>
</evidence>
<evidence type="ECO:0000313" key="9">
    <source>
        <dbReference type="EMBL" id="KAJ3221007.1"/>
    </source>
</evidence>
<evidence type="ECO:0000313" key="10">
    <source>
        <dbReference type="Proteomes" id="UP001211065"/>
    </source>
</evidence>
<keyword evidence="2" id="KW-0328">Glycosyltransferase</keyword>
<evidence type="ECO:0000256" key="8">
    <source>
        <dbReference type="SAM" id="Phobius"/>
    </source>
</evidence>
<reference evidence="9" key="1">
    <citation type="submission" date="2020-05" db="EMBL/GenBank/DDBJ databases">
        <title>Phylogenomic resolution of chytrid fungi.</title>
        <authorList>
            <person name="Stajich J.E."/>
            <person name="Amses K."/>
            <person name="Simmons R."/>
            <person name="Seto K."/>
            <person name="Myers J."/>
            <person name="Bonds A."/>
            <person name="Quandt C.A."/>
            <person name="Barry K."/>
            <person name="Liu P."/>
            <person name="Grigoriev I."/>
            <person name="Longcore J.E."/>
            <person name="James T.Y."/>
        </authorList>
    </citation>
    <scope>NUCLEOTIDE SEQUENCE</scope>
    <source>
        <strain evidence="9">JEL0476</strain>
    </source>
</reference>
<evidence type="ECO:0000256" key="4">
    <source>
        <dbReference type="ARBA" id="ARBA00022692"/>
    </source>
</evidence>
<dbReference type="AlphaFoldDB" id="A0AAD5U152"/>
<evidence type="ECO:0000256" key="2">
    <source>
        <dbReference type="ARBA" id="ARBA00022676"/>
    </source>
</evidence>
<keyword evidence="4 8" id="KW-0812">Transmembrane</keyword>
<evidence type="ECO:0000256" key="3">
    <source>
        <dbReference type="ARBA" id="ARBA00022679"/>
    </source>
</evidence>
<proteinExistence type="predicted"/>
<sequence length="354" mass="41791">RVIPLNKNFTIWEILASYRLSLRNIEITASTYIDGGVCCLSGRTAAYRTLILRDPDFQTKFANEYWLGKYHCHSGDDKFLTRWLHSHEWKTYIQACPEAELASTFKDNWRFLKQLLRWTRNTWRSDLKSLIVERKIWRRYPFVAFSMLDKFFNPISLLAGPITVGYLCSMPNGYLPTWVVLTSYFIWLILTRLIKYIPHFINRPQDVFTLPIWIVFNIYFALLKIYCLFTLHIVDWGTRVGADDQGEKEEDDSEIFLVKNEIVDKSKKINLKSEEDEIKKITEKEKVKTKELKKEKILRLNREMDIERGLNNAIEIEEKLILNSNYVDNSTHLSLSRSKTSIQVNDKIVENGKK</sequence>
<feature type="transmembrane region" description="Helical" evidence="8">
    <location>
        <begin position="142"/>
        <end position="167"/>
    </location>
</feature>
<feature type="transmembrane region" description="Helical" evidence="8">
    <location>
        <begin position="173"/>
        <end position="194"/>
    </location>
</feature>
<accession>A0AAD5U152</accession>
<dbReference type="Pfam" id="PF13641">
    <property type="entry name" value="Glyco_tranf_2_3"/>
    <property type="match status" value="1"/>
</dbReference>
<keyword evidence="6 8" id="KW-0472">Membrane</keyword>
<gene>
    <name evidence="9" type="ORF">HK099_003844</name>
</gene>
<comment type="caution">
    <text evidence="9">The sequence shown here is derived from an EMBL/GenBank/DDBJ whole genome shotgun (WGS) entry which is preliminary data.</text>
</comment>
<name>A0AAD5U152_9FUNG</name>
<dbReference type="PANTHER" id="PTHR47844:SF1">
    <property type="entry name" value="EXOSTOSIN-LIKE 2"/>
    <property type="match status" value="1"/>
</dbReference>
<evidence type="ECO:0000256" key="7">
    <source>
        <dbReference type="ARBA" id="ARBA00023180"/>
    </source>
</evidence>
<dbReference type="PANTHER" id="PTHR47844">
    <property type="entry name" value="SYNTHASE CPS1, PUTATIVE (AFU_ORTHOLOGUE AFUA_7G02500)-RELATED"/>
    <property type="match status" value="1"/>
</dbReference>
<feature type="non-terminal residue" evidence="9">
    <location>
        <position position="354"/>
    </location>
</feature>
<keyword evidence="5 8" id="KW-1133">Transmembrane helix</keyword>
<protein>
    <submittedName>
        <fullName evidence="9">Uncharacterized protein</fullName>
    </submittedName>
</protein>
<dbReference type="GO" id="GO:0016020">
    <property type="term" value="C:membrane"/>
    <property type="evidence" value="ECO:0007669"/>
    <property type="project" value="UniProtKB-SubCell"/>
</dbReference>
<evidence type="ECO:0000256" key="6">
    <source>
        <dbReference type="ARBA" id="ARBA00023136"/>
    </source>
</evidence>